<keyword evidence="2" id="KW-0614">Plasmid</keyword>
<accession>G7ZEK1</accession>
<sequence length="65" mass="6632">MDGGGRGCPVPASARQTAGGRRGPDGTFETLWNGFPPVFHCSTGHAARRRTGTAMLHAITGLPGG</sequence>
<evidence type="ECO:0000256" key="1">
    <source>
        <dbReference type="SAM" id="MobiDB-lite"/>
    </source>
</evidence>
<geneLocation type="plasmid" evidence="2 3">
    <name>AZO_p3</name>
</geneLocation>
<dbReference type="EMBL" id="FQ311871">
    <property type="protein sequence ID" value="CBS90189.1"/>
    <property type="molecule type" value="Genomic_DNA"/>
</dbReference>
<dbReference type="KEGG" id="ali:AZOLI_p30362"/>
<evidence type="ECO:0000313" key="3">
    <source>
        <dbReference type="Proteomes" id="UP000005667"/>
    </source>
</evidence>
<dbReference type="Proteomes" id="UP000005667">
    <property type="component" value="Plasmid AZO_p3"/>
</dbReference>
<feature type="region of interest" description="Disordered" evidence="1">
    <location>
        <begin position="1"/>
        <end position="26"/>
    </location>
</feature>
<reference evidence="3" key="1">
    <citation type="journal article" date="2011" name="PLoS Genet.">
        <title>Azospirillum genomes reveal transition of bacteria from aquatic to terrestrial environments.</title>
        <authorList>
            <person name="Wisniewski-Dye F."/>
            <person name="Borziak K."/>
            <person name="Khalsa-Moyers G."/>
            <person name="Alexandre G."/>
            <person name="Sukharnikov L.O."/>
            <person name="Wuichet K."/>
            <person name="Hurst G.B."/>
            <person name="McDonald W.H."/>
            <person name="Robertson J.S."/>
            <person name="Barbe V."/>
            <person name="Calteau A."/>
            <person name="Rouy Z."/>
            <person name="Mangenot S."/>
            <person name="Prigent-Combaret C."/>
            <person name="Normand P."/>
            <person name="Boyer M."/>
            <person name="Siguier P."/>
            <person name="Dessaux Y."/>
            <person name="Elmerich C."/>
            <person name="Condemine G."/>
            <person name="Krishnen G."/>
            <person name="Kennedy I."/>
            <person name="Paterson A.H."/>
            <person name="Gonzalez V."/>
            <person name="Mavingui P."/>
            <person name="Zhulin I.B."/>
        </authorList>
    </citation>
    <scope>NUCLEOTIDE SEQUENCE [LARGE SCALE GENOMIC DNA]</scope>
    <source>
        <strain evidence="3">4B</strain>
    </source>
</reference>
<keyword evidence="3" id="KW-1185">Reference proteome</keyword>
<dbReference type="AlphaFoldDB" id="G7ZEK1"/>
<organism evidence="2 3">
    <name type="scientific">Azospirillum lipoferum (strain 4B)</name>
    <dbReference type="NCBI Taxonomy" id="862719"/>
    <lineage>
        <taxon>Bacteria</taxon>
        <taxon>Pseudomonadati</taxon>
        <taxon>Pseudomonadota</taxon>
        <taxon>Alphaproteobacteria</taxon>
        <taxon>Rhodospirillales</taxon>
        <taxon>Azospirillaceae</taxon>
        <taxon>Azospirillum</taxon>
    </lineage>
</organism>
<proteinExistence type="predicted"/>
<name>G7ZEK1_AZOL4</name>
<gene>
    <name evidence="2" type="ordered locus">AZOLI_p30362</name>
</gene>
<dbReference type="HOGENOM" id="CLU_2840263_0_0_5"/>
<protein>
    <submittedName>
        <fullName evidence="2">Uncharacterized protein</fullName>
    </submittedName>
</protein>
<evidence type="ECO:0000313" key="2">
    <source>
        <dbReference type="EMBL" id="CBS90189.1"/>
    </source>
</evidence>